<name>F9U8S4_9GAMM</name>
<dbReference type="Proteomes" id="UP000005459">
    <property type="component" value="Unassembled WGS sequence"/>
</dbReference>
<gene>
    <name evidence="3" type="ORF">ThimaDRAFT_1326</name>
</gene>
<protein>
    <submittedName>
        <fullName evidence="3">Uncharacterized protein</fullName>
    </submittedName>
</protein>
<feature type="region of interest" description="Disordered" evidence="1">
    <location>
        <begin position="34"/>
        <end position="71"/>
    </location>
</feature>
<dbReference type="EMBL" id="AFWV01000004">
    <property type="protein sequence ID" value="EGV19182.1"/>
    <property type="molecule type" value="Genomic_DNA"/>
</dbReference>
<accession>F9U8S4</accession>
<keyword evidence="4" id="KW-1185">Reference proteome</keyword>
<sequence>MSPKNLPVLTIGPLLLAIALAASAEEEVSTDGIDVDVRQSIDENPQGRTYPGIDDVQDLGDGITDEGGFPDVLVDPRDAALEDEKNLGPNAPGYIP</sequence>
<feature type="chain" id="PRO_5003388598" evidence="2">
    <location>
        <begin position="25"/>
        <end position="96"/>
    </location>
</feature>
<evidence type="ECO:0000313" key="3">
    <source>
        <dbReference type="EMBL" id="EGV19182.1"/>
    </source>
</evidence>
<dbReference type="OrthoDB" id="5772927at2"/>
<dbReference type="RefSeq" id="WP_007192203.1">
    <property type="nucleotide sequence ID" value="NZ_AFWV01000004.1"/>
</dbReference>
<dbReference type="AlphaFoldDB" id="F9U8S4"/>
<organism evidence="3 4">
    <name type="scientific">Thiocapsa marina 5811</name>
    <dbReference type="NCBI Taxonomy" id="768671"/>
    <lineage>
        <taxon>Bacteria</taxon>
        <taxon>Pseudomonadati</taxon>
        <taxon>Pseudomonadota</taxon>
        <taxon>Gammaproteobacteria</taxon>
        <taxon>Chromatiales</taxon>
        <taxon>Chromatiaceae</taxon>
        <taxon>Thiocapsa</taxon>
    </lineage>
</organism>
<keyword evidence="2" id="KW-0732">Signal</keyword>
<evidence type="ECO:0000256" key="1">
    <source>
        <dbReference type="SAM" id="MobiDB-lite"/>
    </source>
</evidence>
<dbReference type="STRING" id="768671.ThimaDRAFT_1326"/>
<evidence type="ECO:0000313" key="4">
    <source>
        <dbReference type="Proteomes" id="UP000005459"/>
    </source>
</evidence>
<reference evidence="3 4" key="1">
    <citation type="submission" date="2011-06" db="EMBL/GenBank/DDBJ databases">
        <title>The draft genome of Thiocapsa marina 5811.</title>
        <authorList>
            <consortium name="US DOE Joint Genome Institute (JGI-PGF)"/>
            <person name="Lucas S."/>
            <person name="Han J."/>
            <person name="Cheng J.-F."/>
            <person name="Goodwin L."/>
            <person name="Pitluck S."/>
            <person name="Peters L."/>
            <person name="Land M.L."/>
            <person name="Hauser L."/>
            <person name="Vogl K."/>
            <person name="Liu Z."/>
            <person name="Imhoff J."/>
            <person name="Thiel V."/>
            <person name="Frigaard N.-U."/>
            <person name="Bryant D."/>
            <person name="Woyke T.J."/>
        </authorList>
    </citation>
    <scope>NUCLEOTIDE SEQUENCE [LARGE SCALE GENOMIC DNA]</scope>
    <source>
        <strain evidence="3 4">5811</strain>
    </source>
</reference>
<proteinExistence type="predicted"/>
<evidence type="ECO:0000256" key="2">
    <source>
        <dbReference type="SAM" id="SignalP"/>
    </source>
</evidence>
<feature type="signal peptide" evidence="2">
    <location>
        <begin position="1"/>
        <end position="24"/>
    </location>
</feature>
<dbReference type="eggNOG" id="ENOG50349AQ">
    <property type="taxonomic scope" value="Bacteria"/>
</dbReference>